<dbReference type="GO" id="GO:0004722">
    <property type="term" value="F:protein serine/threonine phosphatase activity"/>
    <property type="evidence" value="ECO:0007669"/>
    <property type="project" value="InterPro"/>
</dbReference>
<evidence type="ECO:0000313" key="3">
    <source>
        <dbReference type="Proteomes" id="UP000679848"/>
    </source>
</evidence>
<dbReference type="NCBIfam" id="NF033484">
    <property type="entry name" value="Stp1_PP2C_phos"/>
    <property type="match status" value="1"/>
</dbReference>
<name>A0A830U7K3_9FIRM</name>
<dbReference type="PROSITE" id="PS51746">
    <property type="entry name" value="PPM_2"/>
    <property type="match status" value="1"/>
</dbReference>
<geneLocation type="plasmid" evidence="2 3">
    <name>pMM59_01</name>
</geneLocation>
<evidence type="ECO:0000259" key="1">
    <source>
        <dbReference type="PROSITE" id="PS51746"/>
    </source>
</evidence>
<dbReference type="Gene3D" id="3.60.40.10">
    <property type="entry name" value="PPM-type phosphatase domain"/>
    <property type="match status" value="1"/>
</dbReference>
<feature type="domain" description="PPM-type phosphatase" evidence="1">
    <location>
        <begin position="1"/>
        <end position="242"/>
    </location>
</feature>
<dbReference type="PANTHER" id="PTHR47992">
    <property type="entry name" value="PROTEIN PHOSPHATASE"/>
    <property type="match status" value="1"/>
</dbReference>
<evidence type="ECO:0000313" key="2">
    <source>
        <dbReference type="EMBL" id="BCK85802.1"/>
    </source>
</evidence>
<sequence length="243" mass="26156">MQVWGVTDIGLVRKENQDAYLVRESGGHTICVVCDGMGGAAGGRLASQIATETFVDELERLLAPGMEPEQLLSVSARAVFAANQAVREAAAESEAYQNMGTTLVAAVSYAGGTVVTNVGDSRAYHVTREGITRVTKDHSLVERMVDRGDITAEEARRHPSRNLITRALGPDADAQCDGYICPMESGEYLLLCTDGLVNTVTDQEMLFEVIHGAEPDTSLDRMLEIAKKQGAPDNVTAVLMRKL</sequence>
<dbReference type="SMART" id="SM00331">
    <property type="entry name" value="PP2C_SIG"/>
    <property type="match status" value="1"/>
</dbReference>
<dbReference type="SUPFAM" id="SSF81606">
    <property type="entry name" value="PP2C-like"/>
    <property type="match status" value="1"/>
</dbReference>
<dbReference type="EMBL" id="AP023421">
    <property type="protein sequence ID" value="BCK85802.1"/>
    <property type="molecule type" value="Genomic_DNA"/>
</dbReference>
<dbReference type="SMART" id="SM00332">
    <property type="entry name" value="PP2Cc"/>
    <property type="match status" value="1"/>
</dbReference>
<dbReference type="InterPro" id="IPR001932">
    <property type="entry name" value="PPM-type_phosphatase-like_dom"/>
</dbReference>
<gene>
    <name evidence="2" type="primary">pppL</name>
    <name evidence="2" type="ORF">MM59RIKEN_31210</name>
</gene>
<reference evidence="2" key="1">
    <citation type="submission" date="2020-09" db="EMBL/GenBank/DDBJ databases">
        <title>New species isolated from human feces.</title>
        <authorList>
            <person name="Kitahara M."/>
            <person name="Shigeno Y."/>
            <person name="Shime M."/>
            <person name="Matsumoto Y."/>
            <person name="Nakamura S."/>
            <person name="Motooka D."/>
            <person name="Fukuoka S."/>
            <person name="Nishikawa H."/>
            <person name="Benno Y."/>
        </authorList>
    </citation>
    <scope>NUCLEOTIDE SEQUENCE</scope>
    <source>
        <strain evidence="2">MM59</strain>
        <plasmid evidence="2">pMM59_01</plasmid>
    </source>
</reference>
<dbReference type="Proteomes" id="UP000679848">
    <property type="component" value="Plasmid pMM59_01"/>
</dbReference>
<organism evidence="2 3">
    <name type="scientific">Pusillibacter faecalis</name>
    <dbReference type="NCBI Taxonomy" id="2714358"/>
    <lineage>
        <taxon>Bacteria</taxon>
        <taxon>Bacillati</taxon>
        <taxon>Bacillota</taxon>
        <taxon>Clostridia</taxon>
        <taxon>Eubacteriales</taxon>
        <taxon>Oscillospiraceae</taxon>
        <taxon>Pusillibacter</taxon>
    </lineage>
</organism>
<proteinExistence type="predicted"/>
<dbReference type="KEGG" id="pfaa:MM59RIKEN_31210"/>
<protein>
    <submittedName>
        <fullName evidence="2">Protein phosphatase</fullName>
    </submittedName>
</protein>
<dbReference type="AlphaFoldDB" id="A0A830U7K3"/>
<dbReference type="InterPro" id="IPR036457">
    <property type="entry name" value="PPM-type-like_dom_sf"/>
</dbReference>
<dbReference type="RefSeq" id="WP_187028523.1">
    <property type="nucleotide sequence ID" value="NZ_AP023421.1"/>
</dbReference>
<dbReference type="InterPro" id="IPR015655">
    <property type="entry name" value="PP2C"/>
</dbReference>
<accession>A0A830U7K3</accession>
<keyword evidence="2" id="KW-0614">Plasmid</keyword>
<dbReference type="Pfam" id="PF13672">
    <property type="entry name" value="PP2C_2"/>
    <property type="match status" value="1"/>
</dbReference>
<dbReference type="CDD" id="cd00143">
    <property type="entry name" value="PP2Cc"/>
    <property type="match status" value="1"/>
</dbReference>
<keyword evidence="3" id="KW-1185">Reference proteome</keyword>